<dbReference type="OrthoDB" id="1430630at2759"/>
<dbReference type="EMBL" id="CACSLK010027842">
    <property type="protein sequence ID" value="CAA0834087.1"/>
    <property type="molecule type" value="Genomic_DNA"/>
</dbReference>
<dbReference type="PANTHER" id="PTHR15503:SF45">
    <property type="entry name" value="RNA-DIRECTED DNA POLYMERASE HOMOLOG"/>
    <property type="match status" value="1"/>
</dbReference>
<name>A0A9N7NNP9_STRHE</name>
<dbReference type="Gene3D" id="2.40.70.10">
    <property type="entry name" value="Acid Proteases"/>
    <property type="match status" value="1"/>
</dbReference>
<sequence length="312" mass="34752">IFRIYVFFPTATKLKQISLNFPSNRTAKKAETLGARKGQGSRPIFQFRRTFRELPASVLARCLATLALCAHSLFQDMRLASSPHHPLACVIRATCGVLELPSHFCIKQARVYAVDQAEADLHPGTMSGMIIINDVPVFAFIDTGTTHSFISRRCLDAIGVCSVSAVDPLEVSLASGRNIVTDAKSESLSLSIGGRFLTTDAYVIEMRDFDLILDLDWLTHFHADIRCHDREITLFLSGDDQITYFGSRTRTLSHIISRAIAKKILRRGDCQRYLVSLVGDEPKPRTPHDIPIVREFVDVFPDQLPGGPPSRQ</sequence>
<dbReference type="SUPFAM" id="SSF50630">
    <property type="entry name" value="Acid proteases"/>
    <property type="match status" value="1"/>
</dbReference>
<evidence type="ECO:0000313" key="1">
    <source>
        <dbReference type="EMBL" id="CAA0834087.1"/>
    </source>
</evidence>
<dbReference type="PANTHER" id="PTHR15503">
    <property type="entry name" value="LDOC1 RELATED"/>
    <property type="match status" value="1"/>
</dbReference>
<reference evidence="1" key="1">
    <citation type="submission" date="2019-12" db="EMBL/GenBank/DDBJ databases">
        <authorList>
            <person name="Scholes J."/>
        </authorList>
    </citation>
    <scope>NUCLEOTIDE SEQUENCE</scope>
</reference>
<dbReference type="InterPro" id="IPR032567">
    <property type="entry name" value="RTL1-rel"/>
</dbReference>
<organism evidence="1 2">
    <name type="scientific">Striga hermonthica</name>
    <name type="common">Purple witchweed</name>
    <name type="synonym">Buchnera hermonthica</name>
    <dbReference type="NCBI Taxonomy" id="68872"/>
    <lineage>
        <taxon>Eukaryota</taxon>
        <taxon>Viridiplantae</taxon>
        <taxon>Streptophyta</taxon>
        <taxon>Embryophyta</taxon>
        <taxon>Tracheophyta</taxon>
        <taxon>Spermatophyta</taxon>
        <taxon>Magnoliopsida</taxon>
        <taxon>eudicotyledons</taxon>
        <taxon>Gunneridae</taxon>
        <taxon>Pentapetalae</taxon>
        <taxon>asterids</taxon>
        <taxon>lamiids</taxon>
        <taxon>Lamiales</taxon>
        <taxon>Orobanchaceae</taxon>
        <taxon>Buchnereae</taxon>
        <taxon>Striga</taxon>
    </lineage>
</organism>
<dbReference type="Proteomes" id="UP001153555">
    <property type="component" value="Unassembled WGS sequence"/>
</dbReference>
<feature type="non-terminal residue" evidence="1">
    <location>
        <position position="312"/>
    </location>
</feature>
<proteinExistence type="predicted"/>
<comment type="caution">
    <text evidence="1">The sequence shown here is derived from an EMBL/GenBank/DDBJ whole genome shotgun (WGS) entry which is preliminary data.</text>
</comment>
<dbReference type="AlphaFoldDB" id="A0A9N7NNP9"/>
<feature type="non-terminal residue" evidence="1">
    <location>
        <position position="1"/>
    </location>
</feature>
<evidence type="ECO:0000313" key="2">
    <source>
        <dbReference type="Proteomes" id="UP001153555"/>
    </source>
</evidence>
<keyword evidence="2" id="KW-1185">Reference proteome</keyword>
<accession>A0A9N7NNP9</accession>
<gene>
    <name evidence="1" type="ORF">SHERM_29343</name>
</gene>
<protein>
    <recommendedName>
        <fullName evidence="3">Reverse transcriptase domain-containing protein</fullName>
    </recommendedName>
</protein>
<dbReference type="InterPro" id="IPR021109">
    <property type="entry name" value="Peptidase_aspartic_dom_sf"/>
</dbReference>
<evidence type="ECO:0008006" key="3">
    <source>
        <dbReference type="Google" id="ProtNLM"/>
    </source>
</evidence>
<dbReference type="Pfam" id="PF08284">
    <property type="entry name" value="RVP_2"/>
    <property type="match status" value="1"/>
</dbReference>
<dbReference type="CDD" id="cd00303">
    <property type="entry name" value="retropepsin_like"/>
    <property type="match status" value="1"/>
</dbReference>